<evidence type="ECO:0000313" key="1">
    <source>
        <dbReference type="EMBL" id="CAK8686271.1"/>
    </source>
</evidence>
<organism evidence="1 2">
    <name type="scientific">Clavelina lepadiformis</name>
    <name type="common">Light-bulb sea squirt</name>
    <name type="synonym">Ascidia lepadiformis</name>
    <dbReference type="NCBI Taxonomy" id="159417"/>
    <lineage>
        <taxon>Eukaryota</taxon>
        <taxon>Metazoa</taxon>
        <taxon>Chordata</taxon>
        <taxon>Tunicata</taxon>
        <taxon>Ascidiacea</taxon>
        <taxon>Aplousobranchia</taxon>
        <taxon>Clavelinidae</taxon>
        <taxon>Clavelina</taxon>
    </lineage>
</organism>
<gene>
    <name evidence="1" type="ORF">CVLEPA_LOCUS18220</name>
</gene>
<dbReference type="Proteomes" id="UP001642483">
    <property type="component" value="Unassembled WGS sequence"/>
</dbReference>
<comment type="caution">
    <text evidence="1">The sequence shown here is derived from an EMBL/GenBank/DDBJ whole genome shotgun (WGS) entry which is preliminary data.</text>
</comment>
<evidence type="ECO:0000313" key="2">
    <source>
        <dbReference type="Proteomes" id="UP001642483"/>
    </source>
</evidence>
<proteinExistence type="predicted"/>
<protein>
    <submittedName>
        <fullName evidence="1">Uncharacterized protein</fullName>
    </submittedName>
</protein>
<name>A0ABP0G354_CLALP</name>
<keyword evidence="2" id="KW-1185">Reference proteome</keyword>
<dbReference type="EMBL" id="CAWYQH010000102">
    <property type="protein sequence ID" value="CAK8686271.1"/>
    <property type="molecule type" value="Genomic_DNA"/>
</dbReference>
<sequence>MECHPSGKHVKIILRRISDMILEDLKSIQQDGVKLEIAKIQENMEDMYLKLLAQSKRTESMNNAMPFEETLQPSAIQSESDTSICIQEVHSEKASVVAHLEAIEETSLSLQEIEIFPIETDATFTLMSNNVFPQLENKGNATFDDEVVVSENLNKRKSHEEYSKLATKFPDKNITNRESNFGEVKCSTIVGIDKIKHFCCTIAFVSPHIEAIEKESMEDWDISRFESGDKITPMLNSILTQSENETNSTPVDEVFDSENLKERISLPSYNMSAKEFPDECTSNGKIFKSKVQAFHDN</sequence>
<accession>A0ABP0G354</accession>
<reference evidence="1 2" key="1">
    <citation type="submission" date="2024-02" db="EMBL/GenBank/DDBJ databases">
        <authorList>
            <person name="Daric V."/>
            <person name="Darras S."/>
        </authorList>
    </citation>
    <scope>NUCLEOTIDE SEQUENCE [LARGE SCALE GENOMIC DNA]</scope>
</reference>